<keyword evidence="6 7" id="KW-0408">Iron</keyword>
<evidence type="ECO:0000256" key="3">
    <source>
        <dbReference type="ARBA" id="ARBA00022723"/>
    </source>
</evidence>
<evidence type="ECO:0000256" key="1">
    <source>
        <dbReference type="ARBA" id="ARBA00010342"/>
    </source>
</evidence>
<evidence type="ECO:0000256" key="7">
    <source>
        <dbReference type="RuleBase" id="RU364112"/>
    </source>
</evidence>
<evidence type="ECO:0000256" key="4">
    <source>
        <dbReference type="ARBA" id="ARBA00022729"/>
    </source>
</evidence>
<evidence type="ECO:0000256" key="6">
    <source>
        <dbReference type="ARBA" id="ARBA00023004"/>
    </source>
</evidence>
<comment type="similarity">
    <text evidence="1 7">Belongs to the CcmH/CycL/Ccl2/NrfF family.</text>
</comment>
<dbReference type="CDD" id="cd16378">
    <property type="entry name" value="CcmH_N"/>
    <property type="match status" value="1"/>
</dbReference>
<dbReference type="PANTHER" id="PTHR47870:SF1">
    <property type="entry name" value="CYTOCHROME C-TYPE BIOGENESIS PROTEIN CCMH"/>
    <property type="match status" value="1"/>
</dbReference>
<accession>A0ABQ0JB78</accession>
<protein>
    <recommendedName>
        <fullName evidence="7">Cytochrome c-type biogenesis protein</fullName>
    </recommendedName>
</protein>
<reference evidence="10" key="1">
    <citation type="submission" date="2014-09" db="EMBL/GenBank/DDBJ databases">
        <title>Vibrio variabilis JCM 19239. (C206) whole genome shotgun sequence.</title>
        <authorList>
            <person name="Sawabe T."/>
            <person name="Meirelles P."/>
            <person name="Nakanishi M."/>
            <person name="Sayaka M."/>
            <person name="Hattori M."/>
            <person name="Ohkuma M."/>
        </authorList>
    </citation>
    <scope>NUCLEOTIDE SEQUENCE [LARGE SCALE GENOMIC DNA]</scope>
    <source>
        <strain evidence="10">JCM 19239</strain>
    </source>
</reference>
<dbReference type="InterPro" id="IPR038297">
    <property type="entry name" value="CcmH/CycL/NrfF/Ccl2_sf"/>
</dbReference>
<evidence type="ECO:0000256" key="5">
    <source>
        <dbReference type="ARBA" id="ARBA00022748"/>
    </source>
</evidence>
<keyword evidence="3 7" id="KW-0479">Metal-binding</keyword>
<feature type="domain" description="CcmH/CycL/Ccl2/NrfF N-terminal" evidence="8">
    <location>
        <begin position="29"/>
        <end position="109"/>
    </location>
</feature>
<comment type="function">
    <text evidence="7">Possible subunit of a heme lyase.</text>
</comment>
<keyword evidence="5" id="KW-0201">Cytochrome c-type biogenesis</keyword>
<gene>
    <name evidence="9" type="ORF">JCM19239_2345</name>
</gene>
<feature type="signal peptide" evidence="7">
    <location>
        <begin position="1"/>
        <end position="27"/>
    </location>
</feature>
<dbReference type="EMBL" id="BBMS01000014">
    <property type="protein sequence ID" value="GAL26014.1"/>
    <property type="molecule type" value="Genomic_DNA"/>
</dbReference>
<dbReference type="InterPro" id="IPR051263">
    <property type="entry name" value="C-type_cytochrome_biogenesis"/>
</dbReference>
<sequence length="125" mass="13840">MLDKLRIAISAVALLAALLLSDGHAFATQAHSVDLFEFDTPKQQKQAIELAKTLRCPMCQNQNLVESNSPVAKDIRLRVFELVKSGQSNQQVKAYMVDRYGEHVLYQPLCLVRISSCGGCPLPLL</sequence>
<name>A0ABQ0JB78_9VIBR</name>
<keyword evidence="4 7" id="KW-0732">Signal</keyword>
<feature type="chain" id="PRO_5044978683" description="Cytochrome c-type biogenesis protein" evidence="7">
    <location>
        <begin position="28"/>
        <end position="125"/>
    </location>
</feature>
<dbReference type="Pfam" id="PF03918">
    <property type="entry name" value="CcmH"/>
    <property type="match status" value="1"/>
</dbReference>
<proteinExistence type="inferred from homology"/>
<dbReference type="PANTHER" id="PTHR47870">
    <property type="entry name" value="CYTOCHROME C-TYPE BIOGENESIS PROTEIN CCMH"/>
    <property type="match status" value="1"/>
</dbReference>
<evidence type="ECO:0000313" key="9">
    <source>
        <dbReference type="EMBL" id="GAL26014.1"/>
    </source>
</evidence>
<dbReference type="Gene3D" id="1.10.8.640">
    <property type="entry name" value="Cytochrome C biogenesis protein"/>
    <property type="match status" value="1"/>
</dbReference>
<keyword evidence="2 7" id="KW-0349">Heme</keyword>
<evidence type="ECO:0000256" key="2">
    <source>
        <dbReference type="ARBA" id="ARBA00022617"/>
    </source>
</evidence>
<evidence type="ECO:0000259" key="8">
    <source>
        <dbReference type="Pfam" id="PF03918"/>
    </source>
</evidence>
<dbReference type="InterPro" id="IPR005616">
    <property type="entry name" value="CcmH/CycL/Ccl2/NrfF_N"/>
</dbReference>
<keyword evidence="10" id="KW-1185">Reference proteome</keyword>
<comment type="caution">
    <text evidence="9">The sequence shown here is derived from an EMBL/GenBank/DDBJ whole genome shotgun (WGS) entry which is preliminary data.</text>
</comment>
<dbReference type="Proteomes" id="UP000029223">
    <property type="component" value="Unassembled WGS sequence"/>
</dbReference>
<organism evidence="9 10">
    <name type="scientific">Vibrio variabilis</name>
    <dbReference type="NCBI Taxonomy" id="990271"/>
    <lineage>
        <taxon>Bacteria</taxon>
        <taxon>Pseudomonadati</taxon>
        <taxon>Pseudomonadota</taxon>
        <taxon>Gammaproteobacteria</taxon>
        <taxon>Vibrionales</taxon>
        <taxon>Vibrionaceae</taxon>
        <taxon>Vibrio</taxon>
    </lineage>
</organism>
<keyword evidence="9" id="KW-0456">Lyase</keyword>
<dbReference type="GO" id="GO:0016829">
    <property type="term" value="F:lyase activity"/>
    <property type="evidence" value="ECO:0007669"/>
    <property type="project" value="UniProtKB-KW"/>
</dbReference>
<evidence type="ECO:0000313" key="10">
    <source>
        <dbReference type="Proteomes" id="UP000029223"/>
    </source>
</evidence>